<name>A0A6B3SFL3_9BURK</name>
<evidence type="ECO:0000313" key="3">
    <source>
        <dbReference type="EMBL" id="NEX59611.1"/>
    </source>
</evidence>
<dbReference type="EMBL" id="JAAIVB010000004">
    <property type="protein sequence ID" value="NEX59611.1"/>
    <property type="molecule type" value="Genomic_DNA"/>
</dbReference>
<dbReference type="SUPFAM" id="SSF53756">
    <property type="entry name" value="UDP-Glycosyltransferase/glycogen phosphorylase"/>
    <property type="match status" value="1"/>
</dbReference>
<dbReference type="SUPFAM" id="SSF48452">
    <property type="entry name" value="TPR-like"/>
    <property type="match status" value="1"/>
</dbReference>
<dbReference type="SMART" id="SM00028">
    <property type="entry name" value="TPR"/>
    <property type="match status" value="6"/>
</dbReference>
<evidence type="ECO:0000256" key="2">
    <source>
        <dbReference type="SAM" id="MobiDB-lite"/>
    </source>
</evidence>
<dbReference type="PROSITE" id="PS50005">
    <property type="entry name" value="TPR"/>
    <property type="match status" value="2"/>
</dbReference>
<dbReference type="Proteomes" id="UP000482155">
    <property type="component" value="Unassembled WGS sequence"/>
</dbReference>
<dbReference type="Pfam" id="PF14559">
    <property type="entry name" value="TPR_19"/>
    <property type="match status" value="1"/>
</dbReference>
<dbReference type="Gene3D" id="1.25.40.10">
    <property type="entry name" value="Tetratricopeptide repeat domain"/>
    <property type="match status" value="2"/>
</dbReference>
<dbReference type="PANTHER" id="PTHR44809">
    <property type="match status" value="1"/>
</dbReference>
<dbReference type="InterPro" id="IPR052943">
    <property type="entry name" value="TMTC_O-mannosyl-trnsfr"/>
</dbReference>
<organism evidence="3 4">
    <name type="scientific">Noviherbaspirillum galbum</name>
    <dbReference type="NCBI Taxonomy" id="2709383"/>
    <lineage>
        <taxon>Bacteria</taxon>
        <taxon>Pseudomonadati</taxon>
        <taxon>Pseudomonadota</taxon>
        <taxon>Betaproteobacteria</taxon>
        <taxon>Burkholderiales</taxon>
        <taxon>Oxalobacteraceae</taxon>
        <taxon>Noviherbaspirillum</taxon>
    </lineage>
</organism>
<dbReference type="PANTHER" id="PTHR44809:SF1">
    <property type="entry name" value="PROTEIN O-MANNOSYL-TRANSFERASE TMTC1"/>
    <property type="match status" value="1"/>
</dbReference>
<dbReference type="AlphaFoldDB" id="A0A6B3SFL3"/>
<evidence type="ECO:0000256" key="1">
    <source>
        <dbReference type="PROSITE-ProRule" id="PRU00339"/>
    </source>
</evidence>
<gene>
    <name evidence="3" type="ORF">G3574_00835</name>
</gene>
<sequence>MKSLLSKLKDRFLPNEPAPPAPAASVQETRLPAEEWKQKGNDALAAGDLRRAEECYRQALRERPGYAEAMVNLGVVLSAQGRMLDAESAFRDAVDANAGLWQAAYHLALMLQEQGKKEESKRLMRQACGLNPSLHELRWRLGTMEMLDQRWLEAIQALEHARTLEPDHAEVLSNLGGCLMKLGRHEEAYAVIRQALAQREIAESHLLAGVISEELRREEQAMQHYQDAVRLDPQSHTAHYQLSYLALARGDYRNGFAHFEHRFQAATNMPGLAKGQALIAQLGAARHWTGQDLRGKTLLVVTEQGLGDSIMMMRYLPLLKERFGTKAVLVRCEAPLLSMFRALPGVDAAHAEAEPLPPAAFDLFCMTMSLPQRFGSVAGTIPEAPYLRIPEALRARWNDRMAGVSGLKVGLAWAGNKLLEKDAIRSMSLDMLAPLFALDGVSWFSLQKGEPAAQLQGSVHPVIDWMDDCNDLLDTASLISHLDLVLSVDTAVAHLAGATGCRTWLMNRYDTEWRWLLSGDTSPWYGGMTIIRQPARGDWQGVVERIGDALPSLIEKAEA</sequence>
<dbReference type="InterPro" id="IPR011990">
    <property type="entry name" value="TPR-like_helical_dom_sf"/>
</dbReference>
<comment type="caution">
    <text evidence="3">The sequence shown here is derived from an EMBL/GenBank/DDBJ whole genome shotgun (WGS) entry which is preliminary data.</text>
</comment>
<evidence type="ECO:0000313" key="4">
    <source>
        <dbReference type="Proteomes" id="UP000482155"/>
    </source>
</evidence>
<keyword evidence="4" id="KW-1185">Reference proteome</keyword>
<dbReference type="Pfam" id="PF13432">
    <property type="entry name" value="TPR_16"/>
    <property type="match status" value="1"/>
</dbReference>
<reference evidence="3 4" key="1">
    <citation type="submission" date="2020-02" db="EMBL/GenBank/DDBJ databases">
        <authorList>
            <person name="Kim M.K."/>
        </authorList>
    </citation>
    <scope>NUCLEOTIDE SEQUENCE [LARGE SCALE GENOMIC DNA]</scope>
    <source>
        <strain evidence="3 4">17J57-3</strain>
    </source>
</reference>
<proteinExistence type="predicted"/>
<feature type="repeat" description="TPR" evidence="1">
    <location>
        <begin position="202"/>
        <end position="235"/>
    </location>
</feature>
<dbReference type="Pfam" id="PF13181">
    <property type="entry name" value="TPR_8"/>
    <property type="match status" value="2"/>
</dbReference>
<dbReference type="InterPro" id="IPR019734">
    <property type="entry name" value="TPR_rpt"/>
</dbReference>
<keyword evidence="1" id="KW-0802">TPR repeat</keyword>
<accession>A0A6B3SFL3</accession>
<dbReference type="Gene3D" id="3.40.50.2000">
    <property type="entry name" value="Glycogen Phosphorylase B"/>
    <property type="match status" value="1"/>
</dbReference>
<protein>
    <submittedName>
        <fullName evidence="3">Tetratricopeptide repeat protein</fullName>
    </submittedName>
</protein>
<feature type="repeat" description="TPR" evidence="1">
    <location>
        <begin position="33"/>
        <end position="66"/>
    </location>
</feature>
<dbReference type="RefSeq" id="WP_163959934.1">
    <property type="nucleotide sequence ID" value="NZ_JAAIVB010000004.1"/>
</dbReference>
<feature type="region of interest" description="Disordered" evidence="2">
    <location>
        <begin position="9"/>
        <end position="29"/>
    </location>
</feature>